<evidence type="ECO:0000256" key="1">
    <source>
        <dbReference type="ARBA" id="ARBA00022679"/>
    </source>
</evidence>
<gene>
    <name evidence="2" type="ORF">ACG33_00415</name>
</gene>
<dbReference type="SUPFAM" id="SSF89796">
    <property type="entry name" value="CoA-transferase family III (CaiB/BaiF)"/>
    <property type="match status" value="1"/>
</dbReference>
<keyword evidence="3" id="KW-1185">Reference proteome</keyword>
<dbReference type="OrthoDB" id="5294844at2"/>
<dbReference type="InterPro" id="IPR003673">
    <property type="entry name" value="CoA-Trfase_fam_III"/>
</dbReference>
<evidence type="ECO:0000313" key="3">
    <source>
        <dbReference type="Proteomes" id="UP000070250"/>
    </source>
</evidence>
<evidence type="ECO:0000313" key="2">
    <source>
        <dbReference type="EMBL" id="AMN45590.1"/>
    </source>
</evidence>
<dbReference type="AlphaFoldDB" id="A0A127F7Q5"/>
<dbReference type="RefSeq" id="WP_157071611.1">
    <property type="nucleotide sequence ID" value="NZ_CP011971.1"/>
</dbReference>
<dbReference type="Gene3D" id="3.30.1540.10">
    <property type="entry name" value="formyl-coa transferase, domain 3"/>
    <property type="match status" value="1"/>
</dbReference>
<accession>A0A127F7Q5</accession>
<dbReference type="PATRIC" id="fig|465721.4.peg.91"/>
<keyword evidence="1 2" id="KW-0808">Transferase</keyword>
<name>A0A127F7Q5_STEDE</name>
<proteinExistence type="predicted"/>
<dbReference type="STRING" id="465721.ACG33_00415"/>
<dbReference type="PANTHER" id="PTHR48207">
    <property type="entry name" value="SUCCINATE--HYDROXYMETHYLGLUTARATE COA-TRANSFERASE"/>
    <property type="match status" value="1"/>
</dbReference>
<dbReference type="Proteomes" id="UP000070250">
    <property type="component" value="Chromosome"/>
</dbReference>
<sequence>MAESVVQAGSSRGGALAGIKVLDFGQMVSAPYCAKLFGDYGADVIKVELPNGDAARRAGPFPGDISHPEKSGLFFINNTNKRGITCNVSSTAGRELFLGLLRWADVLIENNLPQQMRTWNLDYPQLQAANPNLVVISITPFGQSGPYSAWNGYDLNAFHLSGASSRYCGRPGEMPLEHGTFSADYYGAIAGATWGMAAVYGRDLVGGGQQVDVSCAEVIAASFVGSQNIGLVAQEGYFDKRTGVGMPLGAPATILPCKDGHVWMLALESGQWAGLCKVMGDPEWATLEMFKDMNTRAQNADILYSFIQEWTAEHTKMEIMEKCQAAGCPITAVFTIAEAAEQPHLQARDYFVDIEHPDLGRIRNLGAPFKLSASPGGPVEPAPRLGQHNAEVYGRLFGLQTASIASLQDQDVI</sequence>
<dbReference type="Pfam" id="PF02515">
    <property type="entry name" value="CoA_transf_3"/>
    <property type="match status" value="1"/>
</dbReference>
<dbReference type="InterPro" id="IPR023606">
    <property type="entry name" value="CoA-Trfase_III_dom_1_sf"/>
</dbReference>
<organism evidence="2 3">
    <name type="scientific">Steroidobacter denitrificans</name>
    <dbReference type="NCBI Taxonomy" id="465721"/>
    <lineage>
        <taxon>Bacteria</taxon>
        <taxon>Pseudomonadati</taxon>
        <taxon>Pseudomonadota</taxon>
        <taxon>Gammaproteobacteria</taxon>
        <taxon>Steroidobacterales</taxon>
        <taxon>Steroidobacteraceae</taxon>
        <taxon>Steroidobacter</taxon>
    </lineage>
</organism>
<dbReference type="InterPro" id="IPR050483">
    <property type="entry name" value="CoA-transferase_III_domain"/>
</dbReference>
<protein>
    <submittedName>
        <fullName evidence="2">Acyl-CoA transferase</fullName>
    </submittedName>
</protein>
<dbReference type="GO" id="GO:0008410">
    <property type="term" value="F:CoA-transferase activity"/>
    <property type="evidence" value="ECO:0007669"/>
    <property type="project" value="TreeGrafter"/>
</dbReference>
<reference evidence="2 3" key="1">
    <citation type="submission" date="2015-06" db="EMBL/GenBank/DDBJ databases">
        <title>A Comprehensive Approach to Explore the Metabolic and Phylogenetic Diversity of Bacterial Steroid Degradation in the Environment: Testosterone as an Example.</title>
        <authorList>
            <person name="Yang F.-C."/>
            <person name="Chen Y.-L."/>
            <person name="Yu C.-P."/>
            <person name="Tang S.-L."/>
            <person name="Wang P.-H."/>
            <person name="Ismail W."/>
            <person name="Wang C.-H."/>
            <person name="Yang C.-Y."/>
            <person name="Chiang Y.-R."/>
        </authorList>
    </citation>
    <scope>NUCLEOTIDE SEQUENCE [LARGE SCALE GENOMIC DNA]</scope>
    <source>
        <strain evidence="2 3">DSM 18526</strain>
    </source>
</reference>
<dbReference type="PANTHER" id="PTHR48207:SF3">
    <property type="entry name" value="SUCCINATE--HYDROXYMETHYLGLUTARATE COA-TRANSFERASE"/>
    <property type="match status" value="1"/>
</dbReference>
<dbReference type="InterPro" id="IPR044855">
    <property type="entry name" value="CoA-Trfase_III_dom3_sf"/>
</dbReference>
<dbReference type="KEGG" id="sdf:ACG33_00415"/>
<dbReference type="Gene3D" id="3.40.50.10540">
    <property type="entry name" value="Crotonobetainyl-coa:carnitine coa-transferase, domain 1"/>
    <property type="match status" value="1"/>
</dbReference>
<dbReference type="EMBL" id="CP011971">
    <property type="protein sequence ID" value="AMN45590.1"/>
    <property type="molecule type" value="Genomic_DNA"/>
</dbReference>